<evidence type="ECO:0000313" key="4">
    <source>
        <dbReference type="Proteomes" id="UP000610862"/>
    </source>
</evidence>
<protein>
    <submittedName>
        <fullName evidence="3">Ferrous iron transport protein A</fullName>
    </submittedName>
</protein>
<dbReference type="AlphaFoldDB" id="A0A926I431"/>
<dbReference type="EMBL" id="JACRTA010000001">
    <property type="protein sequence ID" value="MBC8567374.1"/>
    <property type="molecule type" value="Genomic_DNA"/>
</dbReference>
<dbReference type="SUPFAM" id="SSF50037">
    <property type="entry name" value="C-terminal domain of transcriptional repressors"/>
    <property type="match status" value="1"/>
</dbReference>
<dbReference type="RefSeq" id="WP_177270922.1">
    <property type="nucleotide sequence ID" value="NZ_JACRTA010000001.1"/>
</dbReference>
<keyword evidence="1" id="KW-0408">Iron</keyword>
<dbReference type="InterPro" id="IPR007167">
    <property type="entry name" value="Fe-transptr_FeoA-like"/>
</dbReference>
<dbReference type="Gene3D" id="2.30.30.90">
    <property type="match status" value="1"/>
</dbReference>
<organism evidence="3 4">
    <name type="scientific">Lentihominibacter hominis</name>
    <dbReference type="NCBI Taxonomy" id="2763645"/>
    <lineage>
        <taxon>Bacteria</taxon>
        <taxon>Bacillati</taxon>
        <taxon>Bacillota</taxon>
        <taxon>Clostridia</taxon>
        <taxon>Peptostreptococcales</taxon>
        <taxon>Anaerovoracaceae</taxon>
        <taxon>Lentihominibacter</taxon>
    </lineage>
</organism>
<name>A0A926I431_9FIRM</name>
<evidence type="ECO:0000256" key="1">
    <source>
        <dbReference type="ARBA" id="ARBA00023004"/>
    </source>
</evidence>
<gene>
    <name evidence="3" type="ORF">H8692_01195</name>
</gene>
<comment type="caution">
    <text evidence="3">The sequence shown here is derived from an EMBL/GenBank/DDBJ whole genome shotgun (WGS) entry which is preliminary data.</text>
</comment>
<dbReference type="InterPro" id="IPR038157">
    <property type="entry name" value="FeoA_core_dom"/>
</dbReference>
<dbReference type="GO" id="GO:0046914">
    <property type="term" value="F:transition metal ion binding"/>
    <property type="evidence" value="ECO:0007669"/>
    <property type="project" value="InterPro"/>
</dbReference>
<dbReference type="SMART" id="SM00899">
    <property type="entry name" value="FeoA"/>
    <property type="match status" value="1"/>
</dbReference>
<keyword evidence="4" id="KW-1185">Reference proteome</keyword>
<evidence type="ECO:0000259" key="2">
    <source>
        <dbReference type="SMART" id="SM00899"/>
    </source>
</evidence>
<dbReference type="Proteomes" id="UP000610862">
    <property type="component" value="Unassembled WGS sequence"/>
</dbReference>
<evidence type="ECO:0000313" key="3">
    <source>
        <dbReference type="EMBL" id="MBC8567374.1"/>
    </source>
</evidence>
<sequence length="82" mass="8787">MNDVSITLPMAVPGKEYIIQSIKKGAAVADTFRGYGIFPGAKITLLFNSPAKNPSAYEVMGAVLALRKEDSNNIYISPAIVK</sequence>
<dbReference type="InterPro" id="IPR008988">
    <property type="entry name" value="Transcriptional_repressor_C"/>
</dbReference>
<proteinExistence type="predicted"/>
<reference evidence="3" key="1">
    <citation type="submission" date="2020-08" db="EMBL/GenBank/DDBJ databases">
        <title>Genome public.</title>
        <authorList>
            <person name="Liu C."/>
            <person name="Sun Q."/>
        </authorList>
    </citation>
    <scope>NUCLEOTIDE SEQUENCE</scope>
    <source>
        <strain evidence="3">NSJ-24</strain>
    </source>
</reference>
<accession>A0A926I431</accession>
<dbReference type="Pfam" id="PF04023">
    <property type="entry name" value="FeoA"/>
    <property type="match status" value="1"/>
</dbReference>
<feature type="domain" description="Ferrous iron transporter FeoA-like" evidence="2">
    <location>
        <begin position="6"/>
        <end position="78"/>
    </location>
</feature>